<evidence type="ECO:0000256" key="1">
    <source>
        <dbReference type="ARBA" id="ARBA00000085"/>
    </source>
</evidence>
<dbReference type="InterPro" id="IPR004358">
    <property type="entry name" value="Sig_transdc_His_kin-like_C"/>
</dbReference>
<evidence type="ECO:0000256" key="12">
    <source>
        <dbReference type="SAM" id="Phobius"/>
    </source>
</evidence>
<dbReference type="SUPFAM" id="SSF47384">
    <property type="entry name" value="Homodimeric domain of signal transducing histidine kinase"/>
    <property type="match status" value="1"/>
</dbReference>
<evidence type="ECO:0000256" key="7">
    <source>
        <dbReference type="ARBA" id="ARBA00022777"/>
    </source>
</evidence>
<dbReference type="InterPro" id="IPR003661">
    <property type="entry name" value="HisK_dim/P_dom"/>
</dbReference>
<protein>
    <recommendedName>
        <fullName evidence="3">histidine kinase</fullName>
        <ecNumber evidence="3">2.7.13.3</ecNumber>
    </recommendedName>
</protein>
<name>A0A4R5A7K2_9ACTN</name>
<dbReference type="PANTHER" id="PTHR45436">
    <property type="entry name" value="SENSOR HISTIDINE KINASE YKOH"/>
    <property type="match status" value="1"/>
</dbReference>
<keyword evidence="16" id="KW-1185">Reference proteome</keyword>
<feature type="transmembrane region" description="Helical" evidence="12">
    <location>
        <begin position="119"/>
        <end position="138"/>
    </location>
</feature>
<feature type="region of interest" description="Disordered" evidence="11">
    <location>
        <begin position="1"/>
        <end position="36"/>
    </location>
</feature>
<feature type="transmembrane region" description="Helical" evidence="12">
    <location>
        <begin position="56"/>
        <end position="79"/>
    </location>
</feature>
<dbReference type="Pfam" id="PF00512">
    <property type="entry name" value="HisKA"/>
    <property type="match status" value="1"/>
</dbReference>
<dbReference type="SUPFAM" id="SSF158472">
    <property type="entry name" value="HAMP domain-like"/>
    <property type="match status" value="1"/>
</dbReference>
<evidence type="ECO:0000256" key="8">
    <source>
        <dbReference type="ARBA" id="ARBA00022989"/>
    </source>
</evidence>
<sequence>MPTPSPTPSESRCRRCANGSANHGSSPRCPASGTASTPVLAVPVNRRPGLSVRLKLTLSYAGFLLLVGALLLAVVWVFLLRYVPEGTLMGGPGTGRHGAPHALFVPNRSDLLHAFAPRAAQAMAFLLVAGLAGGWILAGRMLAPLTRIADAARMAADGSLSHRIRMEGPSDEFRELADVFDTMLQQLESHVSEQQRFAANASHELRTPLAISQTLLDVARSDPNRDQRELIERLHTVNTRAIDLTETLLLLSRSDRRSFAREPVDLSLVAEEVTETLLPLAEKRRITLSATGETAQAIGSAELILRMVTNLVQNAIVHNLPSGGTVTVHTEAQHHGGVLRVENTGHQVPPELLPTLTEPFQRGTQRVRTDEHAGVGLGLAIVHSIVRAHDGTLDLVPRPTGGLLVTVRLPGGTPQAPSPNGPTRSVPGGGEGAHAPPRPG</sequence>
<organism evidence="15 16">
    <name type="scientific">Actinomadura darangshiensis</name>
    <dbReference type="NCBI Taxonomy" id="705336"/>
    <lineage>
        <taxon>Bacteria</taxon>
        <taxon>Bacillati</taxon>
        <taxon>Actinomycetota</taxon>
        <taxon>Actinomycetes</taxon>
        <taxon>Streptosporangiales</taxon>
        <taxon>Thermomonosporaceae</taxon>
        <taxon>Actinomadura</taxon>
    </lineage>
</organism>
<evidence type="ECO:0000256" key="10">
    <source>
        <dbReference type="ARBA" id="ARBA00023136"/>
    </source>
</evidence>
<dbReference type="InterPro" id="IPR050428">
    <property type="entry name" value="TCS_sensor_his_kinase"/>
</dbReference>
<evidence type="ECO:0000256" key="2">
    <source>
        <dbReference type="ARBA" id="ARBA00004236"/>
    </source>
</evidence>
<dbReference type="SUPFAM" id="SSF55874">
    <property type="entry name" value="ATPase domain of HSP90 chaperone/DNA topoisomerase II/histidine kinase"/>
    <property type="match status" value="1"/>
</dbReference>
<dbReference type="SMART" id="SM00387">
    <property type="entry name" value="HATPase_c"/>
    <property type="match status" value="1"/>
</dbReference>
<dbReference type="InterPro" id="IPR003594">
    <property type="entry name" value="HATPase_dom"/>
</dbReference>
<dbReference type="Pfam" id="PF02518">
    <property type="entry name" value="HATPase_c"/>
    <property type="match status" value="1"/>
</dbReference>
<dbReference type="EC" id="2.7.13.3" evidence="3"/>
<dbReference type="GO" id="GO:0000155">
    <property type="term" value="F:phosphorelay sensor kinase activity"/>
    <property type="evidence" value="ECO:0007669"/>
    <property type="project" value="InterPro"/>
</dbReference>
<dbReference type="InterPro" id="IPR036890">
    <property type="entry name" value="HATPase_C_sf"/>
</dbReference>
<proteinExistence type="predicted"/>
<evidence type="ECO:0000256" key="4">
    <source>
        <dbReference type="ARBA" id="ARBA00022553"/>
    </source>
</evidence>
<evidence type="ECO:0000313" key="15">
    <source>
        <dbReference type="EMBL" id="TDD65592.1"/>
    </source>
</evidence>
<evidence type="ECO:0000313" key="16">
    <source>
        <dbReference type="Proteomes" id="UP000295578"/>
    </source>
</evidence>
<dbReference type="SMART" id="SM00304">
    <property type="entry name" value="HAMP"/>
    <property type="match status" value="1"/>
</dbReference>
<dbReference type="CDD" id="cd00082">
    <property type="entry name" value="HisKA"/>
    <property type="match status" value="1"/>
</dbReference>
<dbReference type="CDD" id="cd06225">
    <property type="entry name" value="HAMP"/>
    <property type="match status" value="1"/>
</dbReference>
<accession>A0A4R5A7K2</accession>
<evidence type="ECO:0000256" key="11">
    <source>
        <dbReference type="SAM" id="MobiDB-lite"/>
    </source>
</evidence>
<dbReference type="Gene3D" id="3.30.565.10">
    <property type="entry name" value="Histidine kinase-like ATPase, C-terminal domain"/>
    <property type="match status" value="1"/>
</dbReference>
<dbReference type="OrthoDB" id="3224230at2"/>
<dbReference type="PRINTS" id="PR00344">
    <property type="entry name" value="BCTRLSENSOR"/>
</dbReference>
<dbReference type="PROSITE" id="PS50109">
    <property type="entry name" value="HIS_KIN"/>
    <property type="match status" value="1"/>
</dbReference>
<keyword evidence="8 12" id="KW-1133">Transmembrane helix</keyword>
<dbReference type="EMBL" id="SMKY01000330">
    <property type="protein sequence ID" value="TDD65592.1"/>
    <property type="molecule type" value="Genomic_DNA"/>
</dbReference>
<comment type="subcellular location">
    <subcellularLocation>
        <location evidence="2">Cell membrane</location>
    </subcellularLocation>
</comment>
<comment type="caution">
    <text evidence="15">The sequence shown here is derived from an EMBL/GenBank/DDBJ whole genome shotgun (WGS) entry which is preliminary data.</text>
</comment>
<reference evidence="15 16" key="1">
    <citation type="submission" date="2019-03" db="EMBL/GenBank/DDBJ databases">
        <title>Draft genome sequences of novel Actinobacteria.</title>
        <authorList>
            <person name="Sahin N."/>
            <person name="Ay H."/>
            <person name="Saygin H."/>
        </authorList>
    </citation>
    <scope>NUCLEOTIDE SEQUENCE [LARGE SCALE GENOMIC DNA]</scope>
    <source>
        <strain evidence="15 16">DSM 45941</strain>
    </source>
</reference>
<dbReference type="PANTHER" id="PTHR45436:SF5">
    <property type="entry name" value="SENSOR HISTIDINE KINASE TRCS"/>
    <property type="match status" value="1"/>
</dbReference>
<dbReference type="Gene3D" id="1.10.287.130">
    <property type="match status" value="1"/>
</dbReference>
<evidence type="ECO:0000256" key="6">
    <source>
        <dbReference type="ARBA" id="ARBA00022692"/>
    </source>
</evidence>
<keyword evidence="4" id="KW-0597">Phosphoprotein</keyword>
<dbReference type="Gene3D" id="6.10.340.10">
    <property type="match status" value="1"/>
</dbReference>
<evidence type="ECO:0000259" key="13">
    <source>
        <dbReference type="PROSITE" id="PS50109"/>
    </source>
</evidence>
<feature type="domain" description="Histidine kinase" evidence="13">
    <location>
        <begin position="200"/>
        <end position="413"/>
    </location>
</feature>
<keyword evidence="5" id="KW-0808">Transferase</keyword>
<evidence type="ECO:0000256" key="9">
    <source>
        <dbReference type="ARBA" id="ARBA00023012"/>
    </source>
</evidence>
<keyword evidence="10 12" id="KW-0472">Membrane</keyword>
<gene>
    <name evidence="15" type="ORF">E1293_40080</name>
</gene>
<dbReference type="AlphaFoldDB" id="A0A4R5A7K2"/>
<dbReference type="InterPro" id="IPR036097">
    <property type="entry name" value="HisK_dim/P_sf"/>
</dbReference>
<evidence type="ECO:0000256" key="5">
    <source>
        <dbReference type="ARBA" id="ARBA00022679"/>
    </source>
</evidence>
<dbReference type="InterPro" id="IPR005467">
    <property type="entry name" value="His_kinase_dom"/>
</dbReference>
<dbReference type="PROSITE" id="PS50885">
    <property type="entry name" value="HAMP"/>
    <property type="match status" value="1"/>
</dbReference>
<dbReference type="Proteomes" id="UP000295578">
    <property type="component" value="Unassembled WGS sequence"/>
</dbReference>
<dbReference type="GO" id="GO:0005886">
    <property type="term" value="C:plasma membrane"/>
    <property type="evidence" value="ECO:0007669"/>
    <property type="project" value="UniProtKB-SubCell"/>
</dbReference>
<feature type="region of interest" description="Disordered" evidence="11">
    <location>
        <begin position="408"/>
        <end position="440"/>
    </location>
</feature>
<keyword evidence="9" id="KW-0902">Two-component regulatory system</keyword>
<evidence type="ECO:0000256" key="3">
    <source>
        <dbReference type="ARBA" id="ARBA00012438"/>
    </source>
</evidence>
<evidence type="ECO:0000259" key="14">
    <source>
        <dbReference type="PROSITE" id="PS50885"/>
    </source>
</evidence>
<dbReference type="Pfam" id="PF00672">
    <property type="entry name" value="HAMP"/>
    <property type="match status" value="1"/>
</dbReference>
<keyword evidence="6 12" id="KW-0812">Transmembrane</keyword>
<keyword evidence="7 15" id="KW-0418">Kinase</keyword>
<feature type="domain" description="HAMP" evidence="14">
    <location>
        <begin position="139"/>
        <end position="192"/>
    </location>
</feature>
<dbReference type="InterPro" id="IPR003660">
    <property type="entry name" value="HAMP_dom"/>
</dbReference>
<comment type="catalytic activity">
    <reaction evidence="1">
        <text>ATP + protein L-histidine = ADP + protein N-phospho-L-histidine.</text>
        <dbReference type="EC" id="2.7.13.3"/>
    </reaction>
</comment>
<dbReference type="SMART" id="SM00388">
    <property type="entry name" value="HisKA"/>
    <property type="match status" value="1"/>
</dbReference>